<name>A0ABV5LLY4_9ACTN</name>
<feature type="domain" description="SGNH hydrolase-type esterase" evidence="2">
    <location>
        <begin position="38"/>
        <end position="274"/>
    </location>
</feature>
<feature type="chain" id="PRO_5046672543" evidence="1">
    <location>
        <begin position="21"/>
        <end position="294"/>
    </location>
</feature>
<dbReference type="InterPro" id="IPR013830">
    <property type="entry name" value="SGNH_hydro"/>
</dbReference>
<feature type="signal peptide" evidence="1">
    <location>
        <begin position="1"/>
        <end position="20"/>
    </location>
</feature>
<dbReference type="Gene3D" id="3.40.50.1110">
    <property type="entry name" value="SGNH hydrolase"/>
    <property type="match status" value="1"/>
</dbReference>
<comment type="caution">
    <text evidence="3">The sequence shown here is derived from an EMBL/GenBank/DDBJ whole genome shotgun (WGS) entry which is preliminary data.</text>
</comment>
<dbReference type="Proteomes" id="UP001589753">
    <property type="component" value="Unassembled WGS sequence"/>
</dbReference>
<keyword evidence="1" id="KW-0732">Signal</keyword>
<dbReference type="RefSeq" id="WP_380957698.1">
    <property type="nucleotide sequence ID" value="NZ_JBHMDI010000250.1"/>
</dbReference>
<dbReference type="PANTHER" id="PTHR37981:SF1">
    <property type="entry name" value="SGNH HYDROLASE-TYPE ESTERASE DOMAIN-CONTAINING PROTEIN"/>
    <property type="match status" value="1"/>
</dbReference>
<dbReference type="SUPFAM" id="SSF52266">
    <property type="entry name" value="SGNH hydrolase"/>
    <property type="match status" value="1"/>
</dbReference>
<dbReference type="EC" id="3.1.-.-" evidence="3"/>
<dbReference type="PANTHER" id="PTHR37981">
    <property type="entry name" value="LIPASE 2"/>
    <property type="match status" value="1"/>
</dbReference>
<evidence type="ECO:0000313" key="3">
    <source>
        <dbReference type="EMBL" id="MFB9352912.1"/>
    </source>
</evidence>
<dbReference type="InterPro" id="IPR036514">
    <property type="entry name" value="SGNH_hydro_sf"/>
</dbReference>
<protein>
    <submittedName>
        <fullName evidence="3">SGNH/GDSL hydrolase family protein</fullName>
        <ecNumber evidence="3">3.1.-.-</ecNumber>
    </submittedName>
</protein>
<evidence type="ECO:0000256" key="1">
    <source>
        <dbReference type="SAM" id="SignalP"/>
    </source>
</evidence>
<dbReference type="Pfam" id="PF13472">
    <property type="entry name" value="Lipase_GDSL_2"/>
    <property type="match status" value="1"/>
</dbReference>
<gene>
    <name evidence="3" type="ORF">ACFFUA_36910</name>
</gene>
<evidence type="ECO:0000259" key="2">
    <source>
        <dbReference type="Pfam" id="PF13472"/>
    </source>
</evidence>
<accession>A0ABV5LLY4</accession>
<evidence type="ECO:0000313" key="4">
    <source>
        <dbReference type="Proteomes" id="UP001589753"/>
    </source>
</evidence>
<keyword evidence="3" id="KW-0378">Hydrolase</keyword>
<reference evidence="3 4" key="1">
    <citation type="submission" date="2024-09" db="EMBL/GenBank/DDBJ databases">
        <authorList>
            <person name="Sun Q."/>
            <person name="Mori K."/>
        </authorList>
    </citation>
    <scope>NUCLEOTIDE SEQUENCE [LARGE SCALE GENOMIC DNA]</scope>
    <source>
        <strain evidence="3 4">JCM 9767</strain>
    </source>
</reference>
<sequence length="294" mass="30370">MKTTLRMALAAALATGVLSAAPPVTAVSTTAEPPRYVALGDSYAAAPLVPPPDPADPMCLRSLSGYPRVAAEELGARLTDVTCSAATADHLSTPQHPGTAPQYDALTPATDIVSVTIGGNDTDVFAEALGCVNVLPEPYGASCAQENTADGTDEVRARIDAWAPVFGTVLDEIARRAPNARVFVVGYGNYLRPGGCHPAQPFWKQDATYLQGVVDHLSDALRRTAEEHGATFVDTYTPGIGHDICAAPADRYIEGLPPTRPAAPLHPNASGARAIGAVLAAAVRGADTALPKAS</sequence>
<organism evidence="3 4">
    <name type="scientific">Streptomyces heliomycini</name>
    <dbReference type="NCBI Taxonomy" id="284032"/>
    <lineage>
        <taxon>Bacteria</taxon>
        <taxon>Bacillati</taxon>
        <taxon>Actinomycetota</taxon>
        <taxon>Actinomycetes</taxon>
        <taxon>Kitasatosporales</taxon>
        <taxon>Streptomycetaceae</taxon>
        <taxon>Streptomyces</taxon>
    </lineage>
</organism>
<keyword evidence="4" id="KW-1185">Reference proteome</keyword>
<dbReference type="GO" id="GO:0016787">
    <property type="term" value="F:hydrolase activity"/>
    <property type="evidence" value="ECO:0007669"/>
    <property type="project" value="UniProtKB-KW"/>
</dbReference>
<dbReference type="EMBL" id="JBHMDI010000250">
    <property type="protein sequence ID" value="MFB9352912.1"/>
    <property type="molecule type" value="Genomic_DNA"/>
</dbReference>
<dbReference type="InterPro" id="IPR037460">
    <property type="entry name" value="SEST-like"/>
</dbReference>
<proteinExistence type="predicted"/>
<dbReference type="CDD" id="cd01823">
    <property type="entry name" value="SEST_like"/>
    <property type="match status" value="1"/>
</dbReference>